<dbReference type="GO" id="GO:0016887">
    <property type="term" value="F:ATP hydrolysis activity"/>
    <property type="evidence" value="ECO:0007669"/>
    <property type="project" value="InterPro"/>
</dbReference>
<evidence type="ECO:0000313" key="7">
    <source>
        <dbReference type="Proteomes" id="UP000798488"/>
    </source>
</evidence>
<dbReference type="FunFam" id="3.40.50.300:FF:000345">
    <property type="entry name" value="AAA family ATPase"/>
    <property type="match status" value="1"/>
</dbReference>
<dbReference type="InterPro" id="IPR027417">
    <property type="entry name" value="P-loop_NTPase"/>
</dbReference>
<evidence type="ECO:0000259" key="5">
    <source>
        <dbReference type="SMART" id="SM00382"/>
    </source>
</evidence>
<dbReference type="GO" id="GO:0006261">
    <property type="term" value="P:DNA-templated DNA replication"/>
    <property type="evidence" value="ECO:0007669"/>
    <property type="project" value="TreeGrafter"/>
</dbReference>
<dbReference type="GO" id="GO:0000731">
    <property type="term" value="P:DNA synthesis involved in DNA repair"/>
    <property type="evidence" value="ECO:0007669"/>
    <property type="project" value="TreeGrafter"/>
</dbReference>
<keyword evidence="4" id="KW-0067">ATP-binding</keyword>
<dbReference type="PANTHER" id="PTHR13779">
    <property type="entry name" value="WERNER HELICASE-INTERACTING PROTEIN 1 FAMILY MEMBER"/>
    <property type="match status" value="1"/>
</dbReference>
<dbReference type="Pfam" id="PF00004">
    <property type="entry name" value="AAA"/>
    <property type="match status" value="1"/>
</dbReference>
<dbReference type="InterPro" id="IPR003593">
    <property type="entry name" value="AAA+_ATPase"/>
</dbReference>
<dbReference type="FunFam" id="1.10.3710.10:FF:000003">
    <property type="entry name" value="ATPase, AAA family protein"/>
    <property type="match status" value="1"/>
</dbReference>
<evidence type="ECO:0000256" key="1">
    <source>
        <dbReference type="ARBA" id="ARBA00008959"/>
    </source>
</evidence>
<dbReference type="Gene3D" id="1.10.8.60">
    <property type="match status" value="1"/>
</dbReference>
<dbReference type="InterPro" id="IPR003959">
    <property type="entry name" value="ATPase_AAA_core"/>
</dbReference>
<dbReference type="GO" id="GO:0017116">
    <property type="term" value="F:single-stranded DNA helicase activity"/>
    <property type="evidence" value="ECO:0007669"/>
    <property type="project" value="TreeGrafter"/>
</dbReference>
<dbReference type="AlphaFoldDB" id="A0A9D3B062"/>
<proteinExistence type="inferred from homology"/>
<protein>
    <recommendedName>
        <fullName evidence="2">Replication-associated recombination protein A</fullName>
    </recommendedName>
</protein>
<evidence type="ECO:0000256" key="3">
    <source>
        <dbReference type="ARBA" id="ARBA00022741"/>
    </source>
</evidence>
<dbReference type="CDD" id="cd18139">
    <property type="entry name" value="HLD_clamp_RarA"/>
    <property type="match status" value="1"/>
</dbReference>
<dbReference type="Proteomes" id="UP000798488">
    <property type="component" value="Unassembled WGS sequence"/>
</dbReference>
<dbReference type="SMART" id="SM00382">
    <property type="entry name" value="AAA"/>
    <property type="match status" value="1"/>
</dbReference>
<dbReference type="GO" id="GO:0003677">
    <property type="term" value="F:DNA binding"/>
    <property type="evidence" value="ECO:0007669"/>
    <property type="project" value="InterPro"/>
</dbReference>
<gene>
    <name evidence="6" type="primary">rarA</name>
    <name evidence="6" type="ORF">SPSYN_00327</name>
</gene>
<evidence type="ECO:0000256" key="2">
    <source>
        <dbReference type="ARBA" id="ARBA00020776"/>
    </source>
</evidence>
<dbReference type="GO" id="GO:0005524">
    <property type="term" value="F:ATP binding"/>
    <property type="evidence" value="ECO:0007669"/>
    <property type="project" value="UniProtKB-KW"/>
</dbReference>
<dbReference type="Gene3D" id="1.10.3710.10">
    <property type="entry name" value="DNA polymerase III clamp loader subunits, C-terminal domain"/>
    <property type="match status" value="1"/>
</dbReference>
<name>A0A9D3B062_9FIRM</name>
<dbReference type="Gene3D" id="1.20.272.10">
    <property type="match status" value="1"/>
</dbReference>
<evidence type="ECO:0000313" key="6">
    <source>
        <dbReference type="EMBL" id="KAF1086608.1"/>
    </source>
</evidence>
<dbReference type="Pfam" id="PF12002">
    <property type="entry name" value="MgsA_C"/>
    <property type="match status" value="1"/>
</dbReference>
<accession>A0A9D3B062</accession>
<dbReference type="Pfam" id="PF16193">
    <property type="entry name" value="AAA_assoc_2"/>
    <property type="match status" value="1"/>
</dbReference>
<dbReference type="FunFam" id="1.20.272.10:FF:000001">
    <property type="entry name" value="Putative AAA family ATPase"/>
    <property type="match status" value="1"/>
</dbReference>
<feature type="domain" description="AAA+ ATPase" evidence="5">
    <location>
        <begin position="68"/>
        <end position="184"/>
    </location>
</feature>
<dbReference type="EMBL" id="LSRS01000001">
    <property type="protein sequence ID" value="KAF1086608.1"/>
    <property type="molecule type" value="Genomic_DNA"/>
</dbReference>
<keyword evidence="7" id="KW-1185">Reference proteome</keyword>
<organism evidence="6 7">
    <name type="scientific">Sporotomaculum syntrophicum</name>
    <dbReference type="NCBI Taxonomy" id="182264"/>
    <lineage>
        <taxon>Bacteria</taxon>
        <taxon>Bacillati</taxon>
        <taxon>Bacillota</taxon>
        <taxon>Clostridia</taxon>
        <taxon>Eubacteriales</taxon>
        <taxon>Desulfallaceae</taxon>
        <taxon>Sporotomaculum</taxon>
    </lineage>
</organism>
<keyword evidence="3" id="KW-0547">Nucleotide-binding</keyword>
<dbReference type="PANTHER" id="PTHR13779:SF7">
    <property type="entry name" value="ATPASE WRNIP1"/>
    <property type="match status" value="1"/>
</dbReference>
<evidence type="ECO:0000256" key="4">
    <source>
        <dbReference type="ARBA" id="ARBA00022840"/>
    </source>
</evidence>
<dbReference type="CDD" id="cd00009">
    <property type="entry name" value="AAA"/>
    <property type="match status" value="1"/>
</dbReference>
<comment type="similarity">
    <text evidence="1">Belongs to the AAA ATPase family. RarA/MGS1/WRNIP1 subfamily.</text>
</comment>
<dbReference type="InterPro" id="IPR008921">
    <property type="entry name" value="DNA_pol3_clamp-load_cplx_C"/>
</dbReference>
<dbReference type="InterPro" id="IPR032423">
    <property type="entry name" value="AAA_assoc_2"/>
</dbReference>
<dbReference type="GO" id="GO:0008047">
    <property type="term" value="F:enzyme activator activity"/>
    <property type="evidence" value="ECO:0007669"/>
    <property type="project" value="TreeGrafter"/>
</dbReference>
<sequence>MFLAFFNIFDGGKHLFMEDMFQQAARHQMSRSAPLAVRMRPRTLEEFEEQKNLVGYGRPLRQLISNDGLQSLIFFGPPGTGKTTLAHIIAGMTSAHFEKINAVMAGVADIRKVVDQAKDRLALYGKRTVLFIDEIHRFNKAQQDALLPFVEEGTVILIGSTTENPMFSVNRPLLSRSLLYRLEPLSTTALAKIVRRALEDEERGLGGYRVELSDEVVQKIAGFANGDARAALNVLEMAVLTTPPGEDGLRRITEAVVQGVCQNRIIQFDRAEEHYDVTSAFIKSMRGSDPQATLYWLARLIYAGDAPAFIARRIMIHAAEDVGLADPQALVLASAAAQAVERIGMPEARIILAEAALYVALAPKSNAVCRGIDAALQAVRQSESGLVPLHLRDTSYSEAKTLGNGQGYLYPHNYEEHWVKQQYLPDNMLDAQFYRPSGQKQEKALWQRLQALKQKQ</sequence>
<comment type="caution">
    <text evidence="6">The sequence shown here is derived from an EMBL/GenBank/DDBJ whole genome shotgun (WGS) entry which is preliminary data.</text>
</comment>
<dbReference type="FunFam" id="1.10.8.60:FF:000029">
    <property type="entry name" value="Replication-associated recombination protein A"/>
    <property type="match status" value="1"/>
</dbReference>
<reference evidence="6" key="1">
    <citation type="submission" date="2016-02" db="EMBL/GenBank/DDBJ databases">
        <title>Draft Genome Sequence of Sporotomaculum syntrophicum Strain FB, a Syntrophic Benzoate Degrader.</title>
        <authorList>
            <person name="Nobu M.K."/>
            <person name="Narihiro T."/>
            <person name="Qiu Y.-L."/>
            <person name="Ohashi A."/>
            <person name="Liu W.-T."/>
            <person name="Yuji S."/>
        </authorList>
    </citation>
    <scope>NUCLEOTIDE SEQUENCE</scope>
    <source>
        <strain evidence="6">FB</strain>
    </source>
</reference>
<dbReference type="SUPFAM" id="SSF52540">
    <property type="entry name" value="P-loop containing nucleoside triphosphate hydrolases"/>
    <property type="match status" value="1"/>
</dbReference>
<dbReference type="SUPFAM" id="SSF48019">
    <property type="entry name" value="post-AAA+ oligomerization domain-like"/>
    <property type="match status" value="1"/>
</dbReference>
<dbReference type="InterPro" id="IPR051314">
    <property type="entry name" value="AAA_ATPase_RarA/MGS1/WRNIP1"/>
</dbReference>
<dbReference type="InterPro" id="IPR021886">
    <property type="entry name" value="MgsA_C"/>
</dbReference>
<dbReference type="Gene3D" id="3.40.50.300">
    <property type="entry name" value="P-loop containing nucleotide triphosphate hydrolases"/>
    <property type="match status" value="1"/>
</dbReference>